<feature type="non-terminal residue" evidence="2">
    <location>
        <position position="108"/>
    </location>
</feature>
<evidence type="ECO:0000313" key="2">
    <source>
        <dbReference type="EMBL" id="CAE7288252.1"/>
    </source>
</evidence>
<dbReference type="EMBL" id="CAJNJA010012091">
    <property type="protein sequence ID" value="CAE7288252.1"/>
    <property type="molecule type" value="Genomic_DNA"/>
</dbReference>
<feature type="region of interest" description="Disordered" evidence="1">
    <location>
        <begin position="1"/>
        <end position="36"/>
    </location>
</feature>
<evidence type="ECO:0000313" key="3">
    <source>
        <dbReference type="Proteomes" id="UP000601435"/>
    </source>
</evidence>
<comment type="caution">
    <text evidence="2">The sequence shown here is derived from an EMBL/GenBank/DDBJ whole genome shotgun (WGS) entry which is preliminary data.</text>
</comment>
<reference evidence="2" key="1">
    <citation type="submission" date="2021-02" db="EMBL/GenBank/DDBJ databases">
        <authorList>
            <person name="Dougan E. K."/>
            <person name="Rhodes N."/>
            <person name="Thang M."/>
            <person name="Chan C."/>
        </authorList>
    </citation>
    <scope>NUCLEOTIDE SEQUENCE</scope>
</reference>
<gene>
    <name evidence="2" type="ORF">SNEC2469_LOCUS7052</name>
</gene>
<protein>
    <submittedName>
        <fullName evidence="2">Uncharacterized protein</fullName>
    </submittedName>
</protein>
<evidence type="ECO:0000256" key="1">
    <source>
        <dbReference type="SAM" id="MobiDB-lite"/>
    </source>
</evidence>
<feature type="non-terminal residue" evidence="2">
    <location>
        <position position="1"/>
    </location>
</feature>
<sequence>SALHGVAADSVRREHAPDTPCDPVGSLLPGRLQRDLPPDTRQIEVFETVASGRDRFWRAGSSGEERSLGLHRPRLPAVASTCPTRPSRRCRGGVQPKAWRGRVPFCSH</sequence>
<accession>A0A812N0Y3</accession>
<proteinExistence type="predicted"/>
<dbReference type="AlphaFoldDB" id="A0A812N0Y3"/>
<dbReference type="Proteomes" id="UP000601435">
    <property type="component" value="Unassembled WGS sequence"/>
</dbReference>
<keyword evidence="3" id="KW-1185">Reference proteome</keyword>
<name>A0A812N0Y3_9DINO</name>
<organism evidence="2 3">
    <name type="scientific">Symbiodinium necroappetens</name>
    <dbReference type="NCBI Taxonomy" id="1628268"/>
    <lineage>
        <taxon>Eukaryota</taxon>
        <taxon>Sar</taxon>
        <taxon>Alveolata</taxon>
        <taxon>Dinophyceae</taxon>
        <taxon>Suessiales</taxon>
        <taxon>Symbiodiniaceae</taxon>
        <taxon>Symbiodinium</taxon>
    </lineage>
</organism>